<protein>
    <submittedName>
        <fullName evidence="1">Uncharacterized protein</fullName>
    </submittedName>
</protein>
<dbReference type="ExpressionAtlas" id="A9PAL9">
    <property type="expression patterns" value="differential"/>
</dbReference>
<dbReference type="AlphaFoldDB" id="A9PAL9"/>
<evidence type="ECO:0000313" key="1">
    <source>
        <dbReference type="EMBL" id="ABK93422.1"/>
    </source>
</evidence>
<organism evidence="1">
    <name type="scientific">Populus trichocarpa</name>
    <name type="common">Western balsam poplar</name>
    <name type="synonym">Populus balsamifera subsp. trichocarpa</name>
    <dbReference type="NCBI Taxonomy" id="3694"/>
    <lineage>
        <taxon>Eukaryota</taxon>
        <taxon>Viridiplantae</taxon>
        <taxon>Streptophyta</taxon>
        <taxon>Embryophyta</taxon>
        <taxon>Tracheophyta</taxon>
        <taxon>Spermatophyta</taxon>
        <taxon>Magnoliopsida</taxon>
        <taxon>eudicotyledons</taxon>
        <taxon>Gunneridae</taxon>
        <taxon>Pentapetalae</taxon>
        <taxon>rosids</taxon>
        <taxon>fabids</taxon>
        <taxon>Malpighiales</taxon>
        <taxon>Salicaceae</taxon>
        <taxon>Saliceae</taxon>
        <taxon>Populus</taxon>
    </lineage>
</organism>
<name>A9PAL9_POPTR</name>
<accession>A9PAL9</accession>
<dbReference type="EMBL" id="EF145242">
    <property type="protein sequence ID" value="ABK93422.1"/>
    <property type="molecule type" value="mRNA"/>
</dbReference>
<sequence length="107" mass="12558">MLDLRGCWLLTEDAILSFCKRHPLIELRHEHVVSTSDQTARHRLTPPRTFLRPPQVNQKQEKLIVSQYFIDQRLKYTREELLALQFQSSSLGSPFDKSHAKPQMQSD</sequence>
<reference evidence="1" key="1">
    <citation type="journal article" date="2008" name="BMC Genomics">
        <title>Analysis of 4,664 high-quality sequence-finished poplar full-length cDNA clones and their utility for the discovery of genes responding to insect feeding.</title>
        <authorList>
            <person name="Ralph S.G."/>
            <person name="Chun H.J."/>
            <person name="Cooper D."/>
            <person name="Kirkpatrick R."/>
            <person name="Kolosova N."/>
            <person name="Gunter L."/>
            <person name="Tuskan G.A."/>
            <person name="Douglas C.J."/>
            <person name="Holt R.A."/>
            <person name="Jones S.J."/>
            <person name="Marra M.A."/>
            <person name="Bohlmann J."/>
        </authorList>
    </citation>
    <scope>NUCLEOTIDE SEQUENCE</scope>
    <source>
        <tissue evidence="1">Phloem and cambium</tissue>
    </source>
</reference>
<proteinExistence type="evidence at transcript level"/>